<comment type="caution">
    <text evidence="3">The sequence shown here is derived from an EMBL/GenBank/DDBJ whole genome shotgun (WGS) entry which is preliminary data.</text>
</comment>
<evidence type="ECO:0000256" key="2">
    <source>
        <dbReference type="SAM" id="SignalP"/>
    </source>
</evidence>
<gene>
    <name evidence="3" type="ORF">Lysil_0735</name>
</gene>
<name>A0A2K1Q238_9GAMM</name>
<evidence type="ECO:0000313" key="3">
    <source>
        <dbReference type="EMBL" id="PNS09106.1"/>
    </source>
</evidence>
<feature type="region of interest" description="Disordered" evidence="1">
    <location>
        <begin position="219"/>
        <end position="243"/>
    </location>
</feature>
<evidence type="ECO:0000256" key="1">
    <source>
        <dbReference type="SAM" id="MobiDB-lite"/>
    </source>
</evidence>
<dbReference type="Gene3D" id="2.180.10.10">
    <property type="entry name" value="RHS repeat-associated core"/>
    <property type="match status" value="1"/>
</dbReference>
<dbReference type="Proteomes" id="UP000236220">
    <property type="component" value="Unassembled WGS sequence"/>
</dbReference>
<dbReference type="AlphaFoldDB" id="A0A2K1Q238"/>
<proteinExistence type="predicted"/>
<reference evidence="3 4" key="1">
    <citation type="submission" date="2017-08" db="EMBL/GenBank/DDBJ databases">
        <title>Lysobacter sylvestris genome.</title>
        <authorList>
            <person name="Zhang D.-C."/>
            <person name="Albuquerque L."/>
            <person name="Franca L."/>
            <person name="Froufe H.J.C."/>
            <person name="Barroso C."/>
            <person name="Egas C."/>
            <person name="Da Costa M."/>
            <person name="Margesin R."/>
        </authorList>
    </citation>
    <scope>NUCLEOTIDE SEQUENCE [LARGE SCALE GENOMIC DNA]</scope>
    <source>
        <strain evidence="3 4">AM20-91</strain>
    </source>
</reference>
<protein>
    <recommendedName>
        <fullName evidence="5">RHS repeat-associated core domain-containing protein</fullName>
    </recommendedName>
</protein>
<keyword evidence="2" id="KW-0732">Signal</keyword>
<keyword evidence="4" id="KW-1185">Reference proteome</keyword>
<dbReference type="EMBL" id="NPZB01000001">
    <property type="protein sequence ID" value="PNS09106.1"/>
    <property type="molecule type" value="Genomic_DNA"/>
</dbReference>
<feature type="signal peptide" evidence="2">
    <location>
        <begin position="1"/>
        <end position="21"/>
    </location>
</feature>
<organism evidence="3 4">
    <name type="scientific">Solilutibacter silvestris</name>
    <dbReference type="NCBI Taxonomy" id="1645665"/>
    <lineage>
        <taxon>Bacteria</taxon>
        <taxon>Pseudomonadati</taxon>
        <taxon>Pseudomonadota</taxon>
        <taxon>Gammaproteobacteria</taxon>
        <taxon>Lysobacterales</taxon>
        <taxon>Lysobacteraceae</taxon>
        <taxon>Solilutibacter</taxon>
    </lineage>
</organism>
<feature type="chain" id="PRO_5014449102" description="RHS repeat-associated core domain-containing protein" evidence="2">
    <location>
        <begin position="22"/>
        <end position="243"/>
    </location>
</feature>
<evidence type="ECO:0000313" key="4">
    <source>
        <dbReference type="Proteomes" id="UP000236220"/>
    </source>
</evidence>
<sequence length="243" mass="25279">MRAVQTSSVLVFLLMATTAHASTDPVRANPNTGASFNRYSYANNNPYRFTDPDGRDCVTANGTTTCSTANYRVAFPAQNGFHDFTTASPNYHAYSVPASTPGQTLQQDRTYLVNNPTPGWSSPATPQGTRNDATPGIGGISPVSISPVMSFSLTNQLNGQPVVVNVTLPGHPLESGIVVRQATQGANGTTSIQNWGEGTAPLQAPGTRTAGPINSVWGHQTPPTPPPTPVPGCGSGAGNVCNK</sequence>
<evidence type="ECO:0008006" key="5">
    <source>
        <dbReference type="Google" id="ProtNLM"/>
    </source>
</evidence>
<accession>A0A2K1Q238</accession>